<dbReference type="GO" id="GO:0016705">
    <property type="term" value="F:oxidoreductase activity, acting on paired donors, with incorporation or reduction of molecular oxygen"/>
    <property type="evidence" value="ECO:0007669"/>
    <property type="project" value="InterPro"/>
</dbReference>
<dbReference type="Proteomes" id="UP000229498">
    <property type="component" value="Unassembled WGS sequence"/>
</dbReference>
<protein>
    <submittedName>
        <fullName evidence="3">LLM class F420-dependent oxidoreductase</fullName>
    </submittedName>
</protein>
<dbReference type="Pfam" id="PF00296">
    <property type="entry name" value="Bac_luciferase"/>
    <property type="match status" value="1"/>
</dbReference>
<dbReference type="Gene3D" id="3.20.20.30">
    <property type="entry name" value="Luciferase-like domain"/>
    <property type="match status" value="1"/>
</dbReference>
<dbReference type="PANTHER" id="PTHR43244">
    <property type="match status" value="1"/>
</dbReference>
<dbReference type="EMBL" id="PHIG01000031">
    <property type="protein sequence ID" value="PJK29820.1"/>
    <property type="molecule type" value="Genomic_DNA"/>
</dbReference>
<accession>A0A2M9G2A2</accession>
<dbReference type="AlphaFoldDB" id="A0A2M9G2A2"/>
<dbReference type="InterPro" id="IPR050564">
    <property type="entry name" value="F420-G6PD/mer"/>
</dbReference>
<reference evidence="3 4" key="1">
    <citation type="submission" date="2017-11" db="EMBL/GenBank/DDBJ databases">
        <title>Draft genome sequence of Rhizobiales bacterium SY3-13.</title>
        <authorList>
            <person name="Sun C."/>
        </authorList>
    </citation>
    <scope>NUCLEOTIDE SEQUENCE [LARGE SCALE GENOMIC DNA]</scope>
    <source>
        <strain evidence="3 4">SY3-13</strain>
    </source>
</reference>
<dbReference type="SUPFAM" id="SSF51679">
    <property type="entry name" value="Bacterial luciferase-like"/>
    <property type="match status" value="1"/>
</dbReference>
<comment type="caution">
    <text evidence="3">The sequence shown here is derived from an EMBL/GenBank/DDBJ whole genome shotgun (WGS) entry which is preliminary data.</text>
</comment>
<dbReference type="OrthoDB" id="5728724at2"/>
<dbReference type="PANTHER" id="PTHR43244:SF1">
    <property type="entry name" value="5,10-METHYLENETETRAHYDROMETHANOPTERIN REDUCTASE"/>
    <property type="match status" value="1"/>
</dbReference>
<keyword evidence="1" id="KW-0560">Oxidoreductase</keyword>
<evidence type="ECO:0000313" key="4">
    <source>
        <dbReference type="Proteomes" id="UP000229498"/>
    </source>
</evidence>
<dbReference type="InterPro" id="IPR019921">
    <property type="entry name" value="Lucif-like_OxRdtase_Rv2161c"/>
</dbReference>
<feature type="domain" description="Luciferase-like" evidence="2">
    <location>
        <begin position="18"/>
        <end position="234"/>
    </location>
</feature>
<organism evidence="3 4">
    <name type="scientific">Minwuia thermotolerans</name>
    <dbReference type="NCBI Taxonomy" id="2056226"/>
    <lineage>
        <taxon>Bacteria</taxon>
        <taxon>Pseudomonadati</taxon>
        <taxon>Pseudomonadota</taxon>
        <taxon>Alphaproteobacteria</taxon>
        <taxon>Minwuiales</taxon>
        <taxon>Minwuiaceae</taxon>
        <taxon>Minwuia</taxon>
    </lineage>
</organism>
<dbReference type="InterPro" id="IPR036661">
    <property type="entry name" value="Luciferase-like_sf"/>
</dbReference>
<proteinExistence type="predicted"/>
<evidence type="ECO:0000259" key="2">
    <source>
        <dbReference type="Pfam" id="PF00296"/>
    </source>
</evidence>
<dbReference type="InterPro" id="IPR011251">
    <property type="entry name" value="Luciferase-like_dom"/>
</dbReference>
<gene>
    <name evidence="3" type="ORF">CVT23_08555</name>
</gene>
<evidence type="ECO:0000256" key="1">
    <source>
        <dbReference type="ARBA" id="ARBA00023002"/>
    </source>
</evidence>
<evidence type="ECO:0000313" key="3">
    <source>
        <dbReference type="EMBL" id="PJK29820.1"/>
    </source>
</evidence>
<dbReference type="RefSeq" id="WP_109793097.1">
    <property type="nucleotide sequence ID" value="NZ_PHIG01000031.1"/>
</dbReference>
<keyword evidence="4" id="KW-1185">Reference proteome</keyword>
<sequence>MKFGVMMFPTDYSIAPAALGRAAEERGFESIWLPEHSHIPASRKSPWPGGAELPKMYYDVMDPFVALATVASVTSKLKLCTGICLIVQRDVIQLAKEVATLDQLSGGRVILGIGAGWNAEEMEDHGTPFDRRMKVMREKVEALKAIWTEAKAEYHGEFVNFDQMMAWPKPVQQPHPPILVGGGFPGGAKRAIRYGDGWMPIDGRGWDITETLSEYRQMAAAEGREPDDLPPTIFAASEDPDRIRTYRDVGVERLVFGLPPEKEDTILPKLDELAKLMD</sequence>
<dbReference type="NCBIfam" id="TIGR03619">
    <property type="entry name" value="F420_Rv2161c"/>
    <property type="match status" value="1"/>
</dbReference>
<name>A0A2M9G2A2_9PROT</name>